<dbReference type="STRING" id="576137.A0A1L7XFI5"/>
<name>A0A1L7XFI5_9HELO</name>
<dbReference type="OrthoDB" id="5327321at2759"/>
<evidence type="ECO:0000256" key="1">
    <source>
        <dbReference type="SAM" id="MobiDB-lite"/>
    </source>
</evidence>
<proteinExistence type="predicted"/>
<gene>
    <name evidence="2" type="ORF">PAC_13688</name>
</gene>
<keyword evidence="3" id="KW-1185">Reference proteome</keyword>
<reference evidence="2 3" key="1">
    <citation type="submission" date="2016-03" db="EMBL/GenBank/DDBJ databases">
        <authorList>
            <person name="Ploux O."/>
        </authorList>
    </citation>
    <scope>NUCLEOTIDE SEQUENCE [LARGE SCALE GENOMIC DNA]</scope>
    <source>
        <strain evidence="2 3">UAMH 11012</strain>
    </source>
</reference>
<dbReference type="EMBL" id="FJOG01000024">
    <property type="protein sequence ID" value="CZR63791.1"/>
    <property type="molecule type" value="Genomic_DNA"/>
</dbReference>
<sequence length="686" mass="72006">MLLEFAVALTFPLIPTRFFRAHNAPITSFANIKIIPSSTTVPVTSNCCFVIQDTVDEVWWEEYCVSTVISTVTITSITTFITVFPNTTLSSITSNIIFSPTTTFSTLEASLNSIRLGLNRAPGPAELTTELKDATQTVVKIITAAAVTDQNGRLACGTPFSFPAHEPFWTGRWEYILSTSITFDNIYSNAQEYWGSGIVGFDYSSRTSVFGTQTLTDWHFKGTVNTYGTYTTTYDQWYSTPLYFDSTGSLIDLSGPKQTGVTISFETPFVYLPEAAAAGLTRDSDADVSPCNYGTSSIGYGVPPQTLLNYMLSVPSINSQYPGLASCLPAGPSMLHAPYCMSILPIDEIAGGDLTSSTTIFATPGGTAPLQSPQSPTSSTSHGLLWQRLPKTIFSTLTFVPTALPDLQTTQTNAPGITATSDPATRPLPVSTSLDAGATIANAIASVMDLPPVSLSPTTVSGTPEYVITAQITKPLSPGMSISRSTTVISGTPNIVFPSIMTIPATSLPGSMTQISGTLNVVISGPTTIPLNPKLPGLSGSTKIISGSSYVIVPSATTIPVVLDPASRVLASLPGSLTEISGTLDIDRLHLQLLRCLGPLPGSLNEVSGTLEVVIIGPTTILLNSELPGLTGSTTVISGLSYVVVTGPTTVPVDLTAPPSATDAGRGDPMQVSAGSAGQKMMSVAR</sequence>
<protein>
    <submittedName>
        <fullName evidence="2">Uncharacterized protein</fullName>
    </submittedName>
</protein>
<organism evidence="2 3">
    <name type="scientific">Phialocephala subalpina</name>
    <dbReference type="NCBI Taxonomy" id="576137"/>
    <lineage>
        <taxon>Eukaryota</taxon>
        <taxon>Fungi</taxon>
        <taxon>Dikarya</taxon>
        <taxon>Ascomycota</taxon>
        <taxon>Pezizomycotina</taxon>
        <taxon>Leotiomycetes</taxon>
        <taxon>Helotiales</taxon>
        <taxon>Mollisiaceae</taxon>
        <taxon>Phialocephala</taxon>
        <taxon>Phialocephala fortinii species complex</taxon>
    </lineage>
</organism>
<evidence type="ECO:0000313" key="2">
    <source>
        <dbReference type="EMBL" id="CZR63791.1"/>
    </source>
</evidence>
<dbReference type="Proteomes" id="UP000184330">
    <property type="component" value="Unassembled WGS sequence"/>
</dbReference>
<dbReference type="AlphaFoldDB" id="A0A1L7XFI5"/>
<accession>A0A1L7XFI5</accession>
<evidence type="ECO:0000313" key="3">
    <source>
        <dbReference type="Proteomes" id="UP000184330"/>
    </source>
</evidence>
<feature type="region of interest" description="Disordered" evidence="1">
    <location>
        <begin position="657"/>
        <end position="686"/>
    </location>
</feature>